<proteinExistence type="predicted"/>
<feature type="region of interest" description="Disordered" evidence="1">
    <location>
        <begin position="64"/>
        <end position="99"/>
    </location>
</feature>
<feature type="compositionally biased region" description="Basic and acidic residues" evidence="1">
    <location>
        <begin position="492"/>
        <end position="509"/>
    </location>
</feature>
<feature type="region of interest" description="Disordered" evidence="1">
    <location>
        <begin position="1"/>
        <end position="34"/>
    </location>
</feature>
<evidence type="ECO:0000313" key="2">
    <source>
        <dbReference type="EMBL" id="CAB9513831.1"/>
    </source>
</evidence>
<feature type="compositionally biased region" description="Acidic residues" evidence="1">
    <location>
        <begin position="85"/>
        <end position="96"/>
    </location>
</feature>
<gene>
    <name evidence="2" type="ORF">SEMRO_616_G175980.1</name>
</gene>
<accession>A0A9N8E3B8</accession>
<sequence length="520" mass="59469">MLATITANNKKMTTLPTPPPMPPRRRKTCFQKPPPRVWAKVLKAKGVKPPAFSRSEWLSSRKVYNFPTPKPQTDKPTEDVIATEKEDDDDDEEPEDDGIRKERCTMVVGAKVVHIDTLGAKGPKNHRRARYQSFSHHDPATGLDYYNYVPIVPRDDAPTQGHKVRFNNSVLQVDYCLYEEEEKQKKKRIDKIRANSAHESAAKALELERCWETVDPWWQWHRYAKKHGEHPLVVDAPNLLKAYGLTEEERDDLRRDVTVLMPQYQQQQIEASVDVPKPDVIVTVAEDDDDIISKQEQLPKTTTSFSAADIVKCLFLIKCMVFAMSHEERAEVEMPVGILSMVVSLVCCLVQCGGKIGRHELLHMAHVGVQALAMFFELEHWHFAAEVTYMSFAVLMFLWRRQEAEEMTLPTTVQKPEEWTCKSMETSPHALRKHVPSPFLKWKGAGVLVSIQKSVLECSIAEPRQTTFGDEESGRRLDEDKVARQNSSIMWRRLDEGKGRDKKGVDDSMKVNISPNTSRN</sequence>
<evidence type="ECO:0000256" key="1">
    <source>
        <dbReference type="SAM" id="MobiDB-lite"/>
    </source>
</evidence>
<feature type="compositionally biased region" description="Polar residues" evidence="1">
    <location>
        <begin position="511"/>
        <end position="520"/>
    </location>
</feature>
<keyword evidence="3" id="KW-1185">Reference proteome</keyword>
<organism evidence="2 3">
    <name type="scientific">Seminavis robusta</name>
    <dbReference type="NCBI Taxonomy" id="568900"/>
    <lineage>
        <taxon>Eukaryota</taxon>
        <taxon>Sar</taxon>
        <taxon>Stramenopiles</taxon>
        <taxon>Ochrophyta</taxon>
        <taxon>Bacillariophyta</taxon>
        <taxon>Bacillariophyceae</taxon>
        <taxon>Bacillariophycidae</taxon>
        <taxon>Naviculales</taxon>
        <taxon>Naviculaceae</taxon>
        <taxon>Seminavis</taxon>
    </lineage>
</organism>
<dbReference type="AlphaFoldDB" id="A0A9N8E3B8"/>
<dbReference type="EMBL" id="CAICTM010000615">
    <property type="protein sequence ID" value="CAB9513831.1"/>
    <property type="molecule type" value="Genomic_DNA"/>
</dbReference>
<comment type="caution">
    <text evidence="2">The sequence shown here is derived from an EMBL/GenBank/DDBJ whole genome shotgun (WGS) entry which is preliminary data.</text>
</comment>
<feature type="compositionally biased region" description="Basic and acidic residues" evidence="1">
    <location>
        <begin position="72"/>
        <end position="84"/>
    </location>
</feature>
<evidence type="ECO:0000313" key="3">
    <source>
        <dbReference type="Proteomes" id="UP001153069"/>
    </source>
</evidence>
<feature type="region of interest" description="Disordered" evidence="1">
    <location>
        <begin position="489"/>
        <end position="520"/>
    </location>
</feature>
<name>A0A9N8E3B8_9STRA</name>
<protein>
    <submittedName>
        <fullName evidence="2">Uncharacterized protein</fullName>
    </submittedName>
</protein>
<dbReference type="Proteomes" id="UP001153069">
    <property type="component" value="Unassembled WGS sequence"/>
</dbReference>
<reference evidence="2" key="1">
    <citation type="submission" date="2020-06" db="EMBL/GenBank/DDBJ databases">
        <authorList>
            <consortium name="Plant Systems Biology data submission"/>
        </authorList>
    </citation>
    <scope>NUCLEOTIDE SEQUENCE</scope>
    <source>
        <strain evidence="2">D6</strain>
    </source>
</reference>